<dbReference type="EMBL" id="HBFR01000111">
    <property type="protein sequence ID" value="CAD8872900.1"/>
    <property type="molecule type" value="Transcribed_RNA"/>
</dbReference>
<dbReference type="AlphaFoldDB" id="A0A7S1B2C0"/>
<feature type="region of interest" description="Disordered" evidence="1">
    <location>
        <begin position="1"/>
        <end position="42"/>
    </location>
</feature>
<proteinExistence type="predicted"/>
<organism evidence="2">
    <name type="scientific">Corethron hystrix</name>
    <dbReference type="NCBI Taxonomy" id="216773"/>
    <lineage>
        <taxon>Eukaryota</taxon>
        <taxon>Sar</taxon>
        <taxon>Stramenopiles</taxon>
        <taxon>Ochrophyta</taxon>
        <taxon>Bacillariophyta</taxon>
        <taxon>Coscinodiscophyceae</taxon>
        <taxon>Corethrophycidae</taxon>
        <taxon>Corethrales</taxon>
        <taxon>Corethraceae</taxon>
        <taxon>Corethron</taxon>
    </lineage>
</organism>
<accession>A0A7S1B2C0</accession>
<feature type="compositionally biased region" description="Polar residues" evidence="1">
    <location>
        <begin position="27"/>
        <end position="42"/>
    </location>
</feature>
<feature type="region of interest" description="Disordered" evidence="1">
    <location>
        <begin position="190"/>
        <end position="214"/>
    </location>
</feature>
<sequence length="214" mass="22666">MDTSLTLNPSVTSDDETVAKRGGGGNISASRGTPRVSNLSSGTLMSRRARLNGLQLDLIQSESQGDDGDENPEMLGLDHSLLTFSGGSFDSAPEVHSPTTMGGKKGGINLSPEVGSTGPPESPSNKSNSSNFVNVRDLQTENQRLKDMLGRVTAKLHDKDDVIAKLTSQVEQLNAILAIKNASNDGSLEVELPSDMGPNNGENTASKNRRRFLC</sequence>
<protein>
    <submittedName>
        <fullName evidence="2">Uncharacterized protein</fullName>
    </submittedName>
</protein>
<name>A0A7S1B2C0_9STRA</name>
<gene>
    <name evidence="2" type="ORF">CHYS00102_LOCUS58</name>
</gene>
<feature type="compositionally biased region" description="Polar residues" evidence="1">
    <location>
        <begin position="1"/>
        <end position="12"/>
    </location>
</feature>
<reference evidence="2" key="1">
    <citation type="submission" date="2021-01" db="EMBL/GenBank/DDBJ databases">
        <authorList>
            <person name="Corre E."/>
            <person name="Pelletier E."/>
            <person name="Niang G."/>
            <person name="Scheremetjew M."/>
            <person name="Finn R."/>
            <person name="Kale V."/>
            <person name="Holt S."/>
            <person name="Cochrane G."/>
            <person name="Meng A."/>
            <person name="Brown T."/>
            <person name="Cohen L."/>
        </authorList>
    </citation>
    <scope>NUCLEOTIDE SEQUENCE</scope>
    <source>
        <strain evidence="2">308</strain>
    </source>
</reference>
<evidence type="ECO:0000313" key="2">
    <source>
        <dbReference type="EMBL" id="CAD8872900.1"/>
    </source>
</evidence>
<feature type="region of interest" description="Disordered" evidence="1">
    <location>
        <begin position="92"/>
        <end position="132"/>
    </location>
</feature>
<evidence type="ECO:0000256" key="1">
    <source>
        <dbReference type="SAM" id="MobiDB-lite"/>
    </source>
</evidence>